<evidence type="ECO:0000256" key="3">
    <source>
        <dbReference type="ARBA" id="ARBA00008281"/>
    </source>
</evidence>
<keyword evidence="11" id="KW-0966">Cell projection</keyword>
<comment type="function">
    <text evidence="1 10">Controls the rotational direction of flagella during chemotaxis.</text>
</comment>
<keyword evidence="9 10" id="KW-0472">Membrane</keyword>
<name>A0A0A7V1P0_9SPIR</name>
<keyword evidence="4 10" id="KW-1003">Cell membrane</keyword>
<evidence type="ECO:0000313" key="12">
    <source>
        <dbReference type="Proteomes" id="UP000030940"/>
    </source>
</evidence>
<dbReference type="KEGG" id="bchi:OY14_01380"/>
<organism evidence="11 12">
    <name type="scientific">Borreliella chilensis</name>
    <dbReference type="NCBI Taxonomy" id="1245910"/>
    <lineage>
        <taxon>Bacteria</taxon>
        <taxon>Pseudomonadati</taxon>
        <taxon>Spirochaetota</taxon>
        <taxon>Spirochaetia</taxon>
        <taxon>Spirochaetales</taxon>
        <taxon>Borreliaceae</taxon>
        <taxon>Borreliella</taxon>
    </lineage>
</organism>
<keyword evidence="7 10" id="KW-0283">Flagellar rotation</keyword>
<keyword evidence="5 10" id="KW-0145">Chemotaxis</keyword>
<dbReference type="Proteomes" id="UP000030940">
    <property type="component" value="Chromosome"/>
</dbReference>
<dbReference type="GO" id="GO:0071973">
    <property type="term" value="P:bacterial-type flagellum-dependent cell motility"/>
    <property type="evidence" value="ECO:0007669"/>
    <property type="project" value="InterPro"/>
</dbReference>
<dbReference type="STRING" id="1245910.OY14_01380"/>
<dbReference type="GO" id="GO:0009425">
    <property type="term" value="C:bacterial-type flagellum basal body"/>
    <property type="evidence" value="ECO:0007669"/>
    <property type="project" value="InterPro"/>
</dbReference>
<keyword evidence="11" id="KW-0282">Flagellum</keyword>
<evidence type="ECO:0000256" key="5">
    <source>
        <dbReference type="ARBA" id="ARBA00022500"/>
    </source>
</evidence>
<accession>A0A0A7V1P0</accession>
<evidence type="ECO:0000256" key="10">
    <source>
        <dbReference type="RuleBase" id="RU364125"/>
    </source>
</evidence>
<evidence type="ECO:0000256" key="2">
    <source>
        <dbReference type="ARBA" id="ARBA00004162"/>
    </source>
</evidence>
<evidence type="ECO:0000256" key="6">
    <source>
        <dbReference type="ARBA" id="ARBA00022692"/>
    </source>
</evidence>
<comment type="subcellular location">
    <subcellularLocation>
        <location evidence="2">Cell membrane</location>
        <topology evidence="2">Single-pass membrane protein</topology>
    </subcellularLocation>
</comment>
<dbReference type="GO" id="GO:0006935">
    <property type="term" value="P:chemotaxis"/>
    <property type="evidence" value="ECO:0007669"/>
    <property type="project" value="UniProtKB-KW"/>
</dbReference>
<dbReference type="HOGENOM" id="CLU_126053_0_0_12"/>
<evidence type="ECO:0000256" key="4">
    <source>
        <dbReference type="ARBA" id="ARBA00022475"/>
    </source>
</evidence>
<dbReference type="AlphaFoldDB" id="A0A0A7V1P0"/>
<dbReference type="EMBL" id="CP009910">
    <property type="protein sequence ID" value="AJA90107.1"/>
    <property type="molecule type" value="Genomic_DNA"/>
</dbReference>
<evidence type="ECO:0000313" key="11">
    <source>
        <dbReference type="EMBL" id="AJA90107.1"/>
    </source>
</evidence>
<keyword evidence="11" id="KW-0969">Cilium</keyword>
<protein>
    <recommendedName>
        <fullName evidence="10">Flagellar protein FliL</fullName>
    </recommendedName>
</protein>
<evidence type="ECO:0000256" key="7">
    <source>
        <dbReference type="ARBA" id="ARBA00022779"/>
    </source>
</evidence>
<gene>
    <name evidence="11" type="primary">fliL</name>
    <name evidence="11" type="ORF">OY14_01380</name>
</gene>
<evidence type="ECO:0000256" key="1">
    <source>
        <dbReference type="ARBA" id="ARBA00002254"/>
    </source>
</evidence>
<evidence type="ECO:0000256" key="9">
    <source>
        <dbReference type="ARBA" id="ARBA00023136"/>
    </source>
</evidence>
<keyword evidence="6 10" id="KW-0812">Transmembrane</keyword>
<proteinExistence type="inferred from homology"/>
<feature type="transmembrane region" description="Helical" evidence="10">
    <location>
        <begin position="26"/>
        <end position="51"/>
    </location>
</feature>
<keyword evidence="12" id="KW-1185">Reference proteome</keyword>
<evidence type="ECO:0000256" key="8">
    <source>
        <dbReference type="ARBA" id="ARBA00022989"/>
    </source>
</evidence>
<keyword evidence="8 10" id="KW-1133">Transmembrane helix</keyword>
<dbReference type="InterPro" id="IPR005503">
    <property type="entry name" value="FliL"/>
</dbReference>
<comment type="similarity">
    <text evidence="3 10">Belongs to the FliL family.</text>
</comment>
<dbReference type="GO" id="GO:0005886">
    <property type="term" value="C:plasma membrane"/>
    <property type="evidence" value="ECO:0007669"/>
    <property type="project" value="UniProtKB-SubCell"/>
</dbReference>
<reference evidence="11 12" key="1">
    <citation type="journal article" date="2015" name="Genome Announc.">
        <title>Genome Sequence of Borrelia chilensis VA1, a South American Member of the Lyme Borreliosis Group.</title>
        <authorList>
            <person name="Huang W."/>
            <person name="Ojaimi C."/>
            <person name="Fallon J.T."/>
            <person name="Travisany D."/>
            <person name="Maass A."/>
            <person name="Ivanova L."/>
            <person name="Tomova A."/>
            <person name="Gonzalez-Acuna D."/>
            <person name="Godfrey H.P."/>
            <person name="Cabello F.C."/>
        </authorList>
    </citation>
    <scope>NUCLEOTIDE SEQUENCE [LARGE SCALE GENOMIC DNA]</scope>
    <source>
        <strain evidence="11 12">VA1</strain>
    </source>
</reference>
<sequence length="178" mass="20070">MPNRDDENLDIGDSNVSRKGGLLPDIIIKILQILAIGIFTVAIMIIVSYFVSKMVVSQSGAPSDFPVFSNEYLGKPPMLIWYESIDEIRGNTLDVPPKTFVVKLALGYAENNVNILNELGRQKVRLKDIIREYFSQRTGQEIKNESQIKAEIKARINSVLRNGEIKEIALTQIDIFDM</sequence>
<dbReference type="NCBIfam" id="NF005175">
    <property type="entry name" value="PRK06654.1"/>
    <property type="match status" value="1"/>
</dbReference>
<dbReference type="Pfam" id="PF03748">
    <property type="entry name" value="FliL"/>
    <property type="match status" value="1"/>
</dbReference>